<organism evidence="1">
    <name type="scientific">Cyprideis torosa</name>
    <dbReference type="NCBI Taxonomy" id="163714"/>
    <lineage>
        <taxon>Eukaryota</taxon>
        <taxon>Metazoa</taxon>
        <taxon>Ecdysozoa</taxon>
        <taxon>Arthropoda</taxon>
        <taxon>Crustacea</taxon>
        <taxon>Oligostraca</taxon>
        <taxon>Ostracoda</taxon>
        <taxon>Podocopa</taxon>
        <taxon>Podocopida</taxon>
        <taxon>Cytherocopina</taxon>
        <taxon>Cytheroidea</taxon>
        <taxon>Cytherideidae</taxon>
        <taxon>Cyprideis</taxon>
    </lineage>
</organism>
<name>A0A7R8W9Y3_9CRUS</name>
<proteinExistence type="predicted"/>
<dbReference type="AlphaFoldDB" id="A0A7R8W9Y3"/>
<dbReference type="EMBL" id="OB660495">
    <property type="protein sequence ID" value="CAD7225076.1"/>
    <property type="molecule type" value="Genomic_DNA"/>
</dbReference>
<reference evidence="1" key="1">
    <citation type="submission" date="2020-11" db="EMBL/GenBank/DDBJ databases">
        <authorList>
            <person name="Tran Van P."/>
        </authorList>
    </citation>
    <scope>NUCLEOTIDE SEQUENCE</scope>
</reference>
<accession>A0A7R8W9Y3</accession>
<dbReference type="OrthoDB" id="6381170at2759"/>
<sequence length="114" mass="12629">MKMNHLCVASLLLSLAVLAVGASPVRSWSASEQIEDLPDETSLDQYEGWLLSRLINPNFLRSSILASAPNVPKGFQKPQKRYLGIEIPDFIAHKGGLSNVDSLKSRLRDVGRRK</sequence>
<protein>
    <submittedName>
        <fullName evidence="1">Uncharacterized protein</fullName>
    </submittedName>
</protein>
<evidence type="ECO:0000313" key="1">
    <source>
        <dbReference type="EMBL" id="CAD7225076.1"/>
    </source>
</evidence>
<gene>
    <name evidence="1" type="ORF">CTOB1V02_LOCUS3024</name>
</gene>